<evidence type="ECO:0000256" key="4">
    <source>
        <dbReference type="ARBA" id="ARBA00022801"/>
    </source>
</evidence>
<dbReference type="EMBL" id="BLAE01000033">
    <property type="protein sequence ID" value="GES11813.1"/>
    <property type="molecule type" value="Genomic_DNA"/>
</dbReference>
<dbReference type="AlphaFoldDB" id="A0A5M3WZF5"/>
<reference evidence="7 8" key="1">
    <citation type="submission" date="2019-10" db="EMBL/GenBank/DDBJ databases">
        <title>Whole genome shotgun sequence of Acrocarpospora macrocephala NBRC 16266.</title>
        <authorList>
            <person name="Ichikawa N."/>
            <person name="Kimura A."/>
            <person name="Kitahashi Y."/>
            <person name="Komaki H."/>
            <person name="Oguchi A."/>
        </authorList>
    </citation>
    <scope>NUCLEOTIDE SEQUENCE [LARGE SCALE GENOMIC DNA]</scope>
    <source>
        <strain evidence="7 8">NBRC 16266</strain>
    </source>
</reference>
<evidence type="ECO:0000313" key="8">
    <source>
        <dbReference type="Proteomes" id="UP000331127"/>
    </source>
</evidence>
<evidence type="ECO:0000256" key="1">
    <source>
        <dbReference type="ARBA" id="ARBA00008764"/>
    </source>
</evidence>
<comment type="similarity">
    <text evidence="1 6">Belongs to the peptidase S1B family.</text>
</comment>
<accession>A0A5M3WZF5</accession>
<evidence type="ECO:0000256" key="6">
    <source>
        <dbReference type="RuleBase" id="RU004296"/>
    </source>
</evidence>
<dbReference type="InterPro" id="IPR008256">
    <property type="entry name" value="Peptidase_S1B"/>
</dbReference>
<comment type="caution">
    <text evidence="7">The sequence shown here is derived from an EMBL/GenBank/DDBJ whole genome shotgun (WGS) entry which is preliminary data.</text>
</comment>
<protein>
    <recommendedName>
        <fullName evidence="6">Serine protease</fullName>
        <ecNumber evidence="6">3.4.21.-</ecNumber>
    </recommendedName>
</protein>
<dbReference type="OrthoDB" id="104542at2"/>
<dbReference type="EC" id="3.4.21.-" evidence="6"/>
<name>A0A5M3WZF5_9ACTN</name>
<sequence length="648" mass="70011">MSSWWEDPGTDWGTGRPGRVADVLSRAYETPQAIRPLIERTGLEWRAEYADAAARTTWIMILARAATSASVLDLMAEVLQDPSSETSHHPLEILLGPEQLRAVQGRRVLWYGASITLLESTAEPPDPGDRPLDALEAITSSAAGLSDPQAYMRAMNDAVRRLAMIQVGGRPRGTGVLVGPDLLITAAHVFDPRELPPPGLQDVDAVFDFFATPRRSPAETGTKVAVTEFICGSLPTPGELAGSRDFRAPPDRLDFALVRLAAPVPAPDGSARGHYPLSDTQYDFAAQAPLWVFQHPLGEFQKYSKISTPTRNAAGTRVRYRCNTMNGSSGGPVIDERGTLVALHHYSPGDINQGVPISAIAAMVRSGPHAALLNAGAAPPARARAADPFSVRELLGRPFVHRENLRRYVSEMAAPTGGRTLVITGARGSGITYSYSLLAHVASRSTITESLRQAAPAGLVAFTVNLRHYVNVPVAERRLRIIGDICVNLGLTGPHEPIAQEARNTTTFKHWLHSRLRHSDKQWWLFFDSLDDAVAAGQGGVNELIHAIIDLAQDPQIPLRVALGGRDADRFADGADAWPQRDTVSGLNAADVERWLRARAEDEGHHLDDARLSAELASLFPDGQPPPLPAQLAPRLPAVLVSLLEGGR</sequence>
<dbReference type="Gene3D" id="2.40.10.10">
    <property type="entry name" value="Trypsin-like serine proteases"/>
    <property type="match status" value="2"/>
</dbReference>
<keyword evidence="5 6" id="KW-0720">Serine protease</keyword>
<dbReference type="PRINTS" id="PR00839">
    <property type="entry name" value="V8PROTEASE"/>
</dbReference>
<dbReference type="SUPFAM" id="SSF50494">
    <property type="entry name" value="Trypsin-like serine proteases"/>
    <property type="match status" value="1"/>
</dbReference>
<evidence type="ECO:0000313" key="7">
    <source>
        <dbReference type="EMBL" id="GES11813.1"/>
    </source>
</evidence>
<keyword evidence="8" id="KW-1185">Reference proteome</keyword>
<organism evidence="7 8">
    <name type="scientific">Acrocarpospora macrocephala</name>
    <dbReference type="NCBI Taxonomy" id="150177"/>
    <lineage>
        <taxon>Bacteria</taxon>
        <taxon>Bacillati</taxon>
        <taxon>Actinomycetota</taxon>
        <taxon>Actinomycetes</taxon>
        <taxon>Streptosporangiales</taxon>
        <taxon>Streptosporangiaceae</taxon>
        <taxon>Acrocarpospora</taxon>
    </lineage>
</organism>
<keyword evidence="3" id="KW-0732">Signal</keyword>
<keyword evidence="2 6" id="KW-0645">Protease</keyword>
<keyword evidence="4 6" id="KW-0378">Hydrolase</keyword>
<dbReference type="InterPro" id="IPR009003">
    <property type="entry name" value="Peptidase_S1_PA"/>
</dbReference>
<dbReference type="InterPro" id="IPR043504">
    <property type="entry name" value="Peptidase_S1_PA_chymotrypsin"/>
</dbReference>
<dbReference type="Pfam" id="PF13365">
    <property type="entry name" value="Trypsin_2"/>
    <property type="match status" value="1"/>
</dbReference>
<evidence type="ECO:0000256" key="2">
    <source>
        <dbReference type="ARBA" id="ARBA00022670"/>
    </source>
</evidence>
<gene>
    <name evidence="7" type="ORF">Amac_054100</name>
</gene>
<dbReference type="Proteomes" id="UP000331127">
    <property type="component" value="Unassembled WGS sequence"/>
</dbReference>
<dbReference type="RefSeq" id="WP_155357168.1">
    <property type="nucleotide sequence ID" value="NZ_BAAAHL010000038.1"/>
</dbReference>
<dbReference type="GO" id="GO:0008236">
    <property type="term" value="F:serine-type peptidase activity"/>
    <property type="evidence" value="ECO:0007669"/>
    <property type="project" value="UniProtKB-KW"/>
</dbReference>
<proteinExistence type="inferred from homology"/>
<dbReference type="GO" id="GO:0006508">
    <property type="term" value="P:proteolysis"/>
    <property type="evidence" value="ECO:0007669"/>
    <property type="project" value="UniProtKB-KW"/>
</dbReference>
<evidence type="ECO:0000256" key="3">
    <source>
        <dbReference type="ARBA" id="ARBA00022729"/>
    </source>
</evidence>
<evidence type="ECO:0000256" key="5">
    <source>
        <dbReference type="ARBA" id="ARBA00022825"/>
    </source>
</evidence>